<organism evidence="1">
    <name type="scientific">Caldiarchaeum subterraneum</name>
    <dbReference type="NCBI Taxonomy" id="311458"/>
    <lineage>
        <taxon>Archaea</taxon>
        <taxon>Nitrososphaerota</taxon>
        <taxon>Candidatus Caldarchaeales</taxon>
        <taxon>Candidatus Caldarchaeaceae</taxon>
        <taxon>Candidatus Caldarchaeum</taxon>
    </lineage>
</organism>
<reference evidence="1" key="1">
    <citation type="journal article" date="2020" name="mSystems">
        <title>Genome- and Community-Level Interaction Insights into Carbon Utilization and Element Cycling Functions of Hydrothermarchaeota in Hydrothermal Sediment.</title>
        <authorList>
            <person name="Zhou Z."/>
            <person name="Liu Y."/>
            <person name="Xu W."/>
            <person name="Pan J."/>
            <person name="Luo Z.H."/>
            <person name="Li M."/>
        </authorList>
    </citation>
    <scope>NUCLEOTIDE SEQUENCE [LARGE SCALE GENOMIC DNA]</scope>
    <source>
        <strain evidence="1">SpSt-1084</strain>
    </source>
</reference>
<comment type="caution">
    <text evidence="1">The sequence shown here is derived from an EMBL/GenBank/DDBJ whole genome shotgun (WGS) entry which is preliminary data.</text>
</comment>
<sequence length="531" mass="60758">MFLRELGLESDGALTQNGKNAWLKMNFYEFAPPYGIKRWRVGDDGSLRNLEDISHVDLVEKFQPGAIDPSSDGVVVEVRTGGKKGRVVTGVVVDSLLESRLRRHDALNPVLEEYERTKLRWNEEPNVRRDFHRGSIQSLIHLVAQLPSNGFGTFIEFANRVEWRIYSNKRRLLTVGERTFAIKDVKTIEVPTPTYGFYSDYTYGLAVEASPLDDTSLLRLGASFILIVLRRIHHISLFIMKFDMIVLGERKFVRFYEGECANYLPSIDWQSLRKDVENYQPDELDEVLLQQIEEQVYSDFLAKKLDWEIARTYALKIIDYVLLMQTLKVQIGDRVYTVTKPSKAIGLASLSAVSVQFREDLNAGLYGLALFDGEESKMFTGFFEFNRPAEDVSQALVEISKLVDKGFKIVVYDFDLLYKTLTTAGLEAVKAFLKGLEQGGKAPDVKKLLSEKMNVEIPLEVFESALGLRRDVWASDLFTRTELEKRRKPNVKFIRSKPERFTALLESYLRDDVRNIYTAYLVAEKMGQGQG</sequence>
<gene>
    <name evidence="1" type="ORF">ENM42_00070</name>
</gene>
<dbReference type="EMBL" id="DRXS01000003">
    <property type="protein sequence ID" value="HHR40204.1"/>
    <property type="molecule type" value="Genomic_DNA"/>
</dbReference>
<name>A0A7C5YAV9_CALS0</name>
<proteinExistence type="predicted"/>
<evidence type="ECO:0000313" key="1">
    <source>
        <dbReference type="EMBL" id="HHR40204.1"/>
    </source>
</evidence>
<protein>
    <submittedName>
        <fullName evidence="1">Uncharacterized protein</fullName>
    </submittedName>
</protein>
<dbReference type="AlphaFoldDB" id="A0A7C5YAV9"/>
<accession>A0A7C5YAV9</accession>